<proteinExistence type="predicted"/>
<protein>
    <submittedName>
        <fullName evidence="6">Tetratricopeptide repeat protein</fullName>
    </submittedName>
</protein>
<dbReference type="InterPro" id="IPR019734">
    <property type="entry name" value="TPR_rpt"/>
</dbReference>
<dbReference type="Proteomes" id="UP001268683">
    <property type="component" value="Chromosome"/>
</dbReference>
<dbReference type="KEGG" id="tmk:QGN29_05565"/>
<keyword evidence="1 3" id="KW-0732">Signal</keyword>
<evidence type="ECO:0000259" key="5">
    <source>
        <dbReference type="Pfam" id="PF14522"/>
    </source>
</evidence>
<dbReference type="EMBL" id="CP123872">
    <property type="protein sequence ID" value="WND03839.1"/>
    <property type="molecule type" value="Genomic_DNA"/>
</dbReference>
<dbReference type="PROSITE" id="PS50005">
    <property type="entry name" value="TPR"/>
    <property type="match status" value="1"/>
</dbReference>
<dbReference type="PANTHER" id="PTHR35038">
    <property type="entry name" value="DISSIMILATORY SULFITE REDUCTASE SIRA"/>
    <property type="match status" value="1"/>
</dbReference>
<dbReference type="GO" id="GO:0016491">
    <property type="term" value="F:oxidoreductase activity"/>
    <property type="evidence" value="ECO:0007669"/>
    <property type="project" value="TreeGrafter"/>
</dbReference>
<dbReference type="CDD" id="cd08168">
    <property type="entry name" value="Cytochrom_C3"/>
    <property type="match status" value="1"/>
</dbReference>
<dbReference type="Pfam" id="PF13435">
    <property type="entry name" value="Cytochrome_C554"/>
    <property type="match status" value="1"/>
</dbReference>
<evidence type="ECO:0000256" key="1">
    <source>
        <dbReference type="ARBA" id="ARBA00022729"/>
    </source>
</evidence>
<organism evidence="6 7">
    <name type="scientific">Temperatibacter marinus</name>
    <dbReference type="NCBI Taxonomy" id="1456591"/>
    <lineage>
        <taxon>Bacteria</taxon>
        <taxon>Pseudomonadati</taxon>
        <taxon>Pseudomonadota</taxon>
        <taxon>Alphaproteobacteria</taxon>
        <taxon>Kordiimonadales</taxon>
        <taxon>Temperatibacteraceae</taxon>
        <taxon>Temperatibacter</taxon>
    </lineage>
</organism>
<keyword evidence="2" id="KW-0802">TPR repeat</keyword>
<feature type="signal peptide" evidence="3">
    <location>
        <begin position="1"/>
        <end position="19"/>
    </location>
</feature>
<dbReference type="Gene3D" id="1.10.1130.10">
    <property type="entry name" value="Flavocytochrome C3, Chain A"/>
    <property type="match status" value="2"/>
</dbReference>
<accession>A0AA52EKD6</accession>
<dbReference type="Pfam" id="PF14559">
    <property type="entry name" value="TPR_19"/>
    <property type="match status" value="1"/>
</dbReference>
<feature type="repeat" description="TPR" evidence="2">
    <location>
        <begin position="555"/>
        <end position="588"/>
    </location>
</feature>
<evidence type="ECO:0000313" key="6">
    <source>
        <dbReference type="EMBL" id="WND03839.1"/>
    </source>
</evidence>
<evidence type="ECO:0000256" key="3">
    <source>
        <dbReference type="SAM" id="SignalP"/>
    </source>
</evidence>
<dbReference type="PANTHER" id="PTHR35038:SF8">
    <property type="entry name" value="C-TYPE POLYHEME CYTOCHROME OMCC"/>
    <property type="match status" value="1"/>
</dbReference>
<dbReference type="InterPro" id="IPR036280">
    <property type="entry name" value="Multihaem_cyt_sf"/>
</dbReference>
<reference evidence="6" key="1">
    <citation type="submission" date="2023-04" db="EMBL/GenBank/DDBJ databases">
        <title>Complete genome sequence of Temperatibacter marinus.</title>
        <authorList>
            <person name="Rong J.-C."/>
            <person name="Yi M.-L."/>
            <person name="Zhao Q."/>
        </authorList>
    </citation>
    <scope>NUCLEOTIDE SEQUENCE</scope>
    <source>
        <strain evidence="6">NBRC 110045</strain>
    </source>
</reference>
<dbReference type="InterPro" id="IPR051829">
    <property type="entry name" value="Multiheme_Cytochr_ET"/>
</dbReference>
<feature type="chain" id="PRO_5041268525" evidence="3">
    <location>
        <begin position="20"/>
        <end position="720"/>
    </location>
</feature>
<dbReference type="RefSeq" id="WP_310799704.1">
    <property type="nucleotide sequence ID" value="NZ_CP123872.1"/>
</dbReference>
<evidence type="ECO:0000313" key="7">
    <source>
        <dbReference type="Proteomes" id="UP001268683"/>
    </source>
</evidence>
<dbReference type="InterPro" id="IPR011990">
    <property type="entry name" value="TPR-like_helical_dom_sf"/>
</dbReference>
<dbReference type="Pfam" id="PF14522">
    <property type="entry name" value="Cytochrome_C7"/>
    <property type="match status" value="1"/>
</dbReference>
<dbReference type="InterPro" id="IPR023155">
    <property type="entry name" value="Cyt_c-552/4"/>
</dbReference>
<dbReference type="SMART" id="SM00028">
    <property type="entry name" value="TPR"/>
    <property type="match status" value="3"/>
</dbReference>
<sequence length="720" mass="80528">MHRILIAIIIGLFSLPLLADDTCRTCHIDQYGGWQISHHAQAMATATEESVLGDFSGVTIDHHSQTAIFLKTEDGFQVAIKDKDGKAVTYSISYTFGVTPLQQYLVKTDKGKYQVLPFAWDSRDESKGGQRWFHIYPDEYLPAGDRLHWQQPLQNWNGMCADCHSTGLKRNYNEKRDVFKTSFSKVNISCSSCHVDASAHASAQNTMGKNPPGWKDDLMSYLNDMGGFTLKEGAHTATWSGKGQRRRPEMEVCSACHSLRSPLRDGIDPSKKFMDQFSPTLLDDPLYFADGQIKEEVYVWGSFLQSKMYQKGVSCFDCHDSHSLKLKAEGNGVCTQCHSAPVFDTPKHHKHKTNTKGAMCVNCHMPERSFMVVDPRRDHSFKIPRPDISIQTGSPNACTTCHTDQSNSWAAKQLNHWFPGSKHRNKNAVTVHKARRGNPSARRQLHTLINDDNIAAITRATALSLIPRVADRNLINLAIGKLNDPSALLRIGAIRALAVLPPENQHTLISPLLDDEFKAVRVEAARTLLSVPSADLTKAAFTELLQADRISSWRGEGRMNLSQHAVRRGDMDEAERQYRQSLKQDPSFAPALVNLAELLRQTGRENEAVGMLAKASTVKNVDGAILHSYGLALIRSGDRAQALIQLERATKADRNNARYVYVYLVALNSMGQPDKAYRGVKAALRRHRFDPVLLQLARSFAAERGDTVYQRQIETRISKL</sequence>
<dbReference type="AlphaFoldDB" id="A0AA52EKD6"/>
<evidence type="ECO:0000259" key="4">
    <source>
        <dbReference type="Pfam" id="PF13435"/>
    </source>
</evidence>
<dbReference type="Gene3D" id="1.25.40.10">
    <property type="entry name" value="Tetratricopeptide repeat domain"/>
    <property type="match status" value="1"/>
</dbReference>
<feature type="domain" description="Cytochrome c-552/4" evidence="4">
    <location>
        <begin position="22"/>
        <end position="49"/>
    </location>
</feature>
<keyword evidence="7" id="KW-1185">Reference proteome</keyword>
<evidence type="ECO:0000256" key="2">
    <source>
        <dbReference type="PROSITE-ProRule" id="PRU00339"/>
    </source>
</evidence>
<dbReference type="InterPro" id="IPR029467">
    <property type="entry name" value="Cyt_c7-like"/>
</dbReference>
<feature type="domain" description="Cytochrome c7-like" evidence="5">
    <location>
        <begin position="322"/>
        <end position="403"/>
    </location>
</feature>
<name>A0AA52EKD6_9PROT</name>
<dbReference type="SUPFAM" id="SSF48452">
    <property type="entry name" value="TPR-like"/>
    <property type="match status" value="1"/>
</dbReference>
<gene>
    <name evidence="6" type="ORF">QGN29_05565</name>
</gene>
<dbReference type="SUPFAM" id="SSF48695">
    <property type="entry name" value="Multiheme cytochromes"/>
    <property type="match status" value="1"/>
</dbReference>